<dbReference type="OrthoDB" id="2691171at2759"/>
<gene>
    <name evidence="1" type="ORF">EV702DRAFT_1215293</name>
</gene>
<accession>A0A9P6ZGL3</accession>
<evidence type="ECO:0000313" key="2">
    <source>
        <dbReference type="Proteomes" id="UP000714275"/>
    </source>
</evidence>
<protein>
    <submittedName>
        <fullName evidence="1">Uncharacterized protein</fullName>
    </submittedName>
</protein>
<name>A0A9P6ZGL3_9AGAM</name>
<proteinExistence type="predicted"/>
<keyword evidence="2" id="KW-1185">Reference proteome</keyword>
<dbReference type="EMBL" id="JABBWD010000120">
    <property type="protein sequence ID" value="KAG1764695.1"/>
    <property type="molecule type" value="Genomic_DNA"/>
</dbReference>
<reference evidence="1" key="1">
    <citation type="journal article" date="2020" name="New Phytol.">
        <title>Comparative genomics reveals dynamic genome evolution in host specialist ectomycorrhizal fungi.</title>
        <authorList>
            <person name="Lofgren L.A."/>
            <person name="Nguyen N.H."/>
            <person name="Vilgalys R."/>
            <person name="Ruytinx J."/>
            <person name="Liao H.L."/>
            <person name="Branco S."/>
            <person name="Kuo A."/>
            <person name="LaButti K."/>
            <person name="Lipzen A."/>
            <person name="Andreopoulos W."/>
            <person name="Pangilinan J."/>
            <person name="Riley R."/>
            <person name="Hundley H."/>
            <person name="Na H."/>
            <person name="Barry K."/>
            <person name="Grigoriev I.V."/>
            <person name="Stajich J.E."/>
            <person name="Kennedy P.G."/>
        </authorList>
    </citation>
    <scope>NUCLEOTIDE SEQUENCE</scope>
    <source>
        <strain evidence="1">DOB743</strain>
    </source>
</reference>
<dbReference type="Proteomes" id="UP000714275">
    <property type="component" value="Unassembled WGS sequence"/>
</dbReference>
<comment type="caution">
    <text evidence="1">The sequence shown here is derived from an EMBL/GenBank/DDBJ whole genome shotgun (WGS) entry which is preliminary data.</text>
</comment>
<organism evidence="1 2">
    <name type="scientific">Suillus placidus</name>
    <dbReference type="NCBI Taxonomy" id="48579"/>
    <lineage>
        <taxon>Eukaryota</taxon>
        <taxon>Fungi</taxon>
        <taxon>Dikarya</taxon>
        <taxon>Basidiomycota</taxon>
        <taxon>Agaricomycotina</taxon>
        <taxon>Agaricomycetes</taxon>
        <taxon>Agaricomycetidae</taxon>
        <taxon>Boletales</taxon>
        <taxon>Suillineae</taxon>
        <taxon>Suillaceae</taxon>
        <taxon>Suillus</taxon>
    </lineage>
</organism>
<sequence length="297" mass="32705">MRFEVDIELIVRNDELDGVVNVGNSGQAFTLRIAYISPTSFSQIPAQSNHTTLKANIRPLLAAGASRSITIQLTATLKDLFAHDFPDWSTILHDVKRPLGSASGDVREVGRLSGFYFCVSISYTCQTSTKTFRPRKWHDLVPPLPRKQSRENVLPPDAPVYQHGLALRFGALVMTSVLGPFIIRHPDVKGSTRAGRTGDHQSVRDAVSPQVGRVAQDLLKLSDETDLDNLNHSMEAKLDRFQNELLPVASQLTARMMSTYRGIRSLSVTRTSHYCMVDIISPGAPPDGNSSPDGRSL</sequence>
<evidence type="ECO:0000313" key="1">
    <source>
        <dbReference type="EMBL" id="KAG1764695.1"/>
    </source>
</evidence>
<dbReference type="AlphaFoldDB" id="A0A9P6ZGL3"/>